<evidence type="ECO:0000256" key="1">
    <source>
        <dbReference type="SAM" id="MobiDB-lite"/>
    </source>
</evidence>
<keyword evidence="3" id="KW-1185">Reference proteome</keyword>
<feature type="region of interest" description="Disordered" evidence="1">
    <location>
        <begin position="178"/>
        <end position="199"/>
    </location>
</feature>
<feature type="region of interest" description="Disordered" evidence="1">
    <location>
        <begin position="262"/>
        <end position="291"/>
    </location>
</feature>
<dbReference type="Proteomes" id="UP000053766">
    <property type="component" value="Unassembled WGS sequence"/>
</dbReference>
<proteinExistence type="predicted"/>
<reference evidence="2 3" key="1">
    <citation type="submission" date="2013-11" db="EMBL/GenBank/DDBJ databases">
        <title>Draft genome of the bovine lungworm Dictyocaulus viviparus.</title>
        <authorList>
            <person name="Mitreva M."/>
        </authorList>
    </citation>
    <scope>NUCLEOTIDE SEQUENCE [LARGE SCALE GENOMIC DNA]</scope>
    <source>
        <strain evidence="2 3">HannoverDv2000</strain>
    </source>
</reference>
<gene>
    <name evidence="2" type="ORF">DICVIV_05754</name>
</gene>
<name>A0A0D8XUD7_DICVI</name>
<sequence length="291" mass="32838">MDNISRENIHQWNVIYFILVKVRGGPTTMSSTRRKELEPKYYLPKFARKSKRAKVRQIGYSVEKDPVTSVITFQYTVTWTDFDNRMLRRYEVLKRMLGAKEATVAHNDGGNPTLPRLIQCDGACNAWAPEDYIIQFGLCDHNVCFKCYENEESISLMGDGSHGCCNKECVKRAKAELSMKSESGDSQDEPNENGKYFYSMFPGTKHKSSDAAKSSPSGKNQKIDLDEWRSKLKAVGSDVSYYGSYDDAELQEMAEEILSSAAVDEQRGGGKCRSDEGDFSSRPIHAYTSNT</sequence>
<dbReference type="EMBL" id="KN716278">
    <property type="protein sequence ID" value="KJH48140.1"/>
    <property type="molecule type" value="Genomic_DNA"/>
</dbReference>
<feature type="compositionally biased region" description="Basic and acidic residues" evidence="1">
    <location>
        <begin position="264"/>
        <end position="276"/>
    </location>
</feature>
<reference evidence="3" key="2">
    <citation type="journal article" date="2016" name="Sci. Rep.">
        <title>Dictyocaulus viviparus genome, variome and transcriptome elucidate lungworm biology and support future intervention.</title>
        <authorList>
            <person name="McNulty S.N."/>
            <person name="Strube C."/>
            <person name="Rosa B.A."/>
            <person name="Martin J.C."/>
            <person name="Tyagi R."/>
            <person name="Choi Y.J."/>
            <person name="Wang Q."/>
            <person name="Hallsworth Pepin K."/>
            <person name="Zhang X."/>
            <person name="Ozersky P."/>
            <person name="Wilson R.K."/>
            <person name="Sternberg P.W."/>
            <person name="Gasser R.B."/>
            <person name="Mitreva M."/>
        </authorList>
    </citation>
    <scope>NUCLEOTIDE SEQUENCE [LARGE SCALE GENOMIC DNA]</scope>
    <source>
        <strain evidence="3">HannoverDv2000</strain>
    </source>
</reference>
<evidence type="ECO:0000313" key="2">
    <source>
        <dbReference type="EMBL" id="KJH48140.1"/>
    </source>
</evidence>
<organism evidence="2 3">
    <name type="scientific">Dictyocaulus viviparus</name>
    <name type="common">Bovine lungworm</name>
    <dbReference type="NCBI Taxonomy" id="29172"/>
    <lineage>
        <taxon>Eukaryota</taxon>
        <taxon>Metazoa</taxon>
        <taxon>Ecdysozoa</taxon>
        <taxon>Nematoda</taxon>
        <taxon>Chromadorea</taxon>
        <taxon>Rhabditida</taxon>
        <taxon>Rhabditina</taxon>
        <taxon>Rhabditomorpha</taxon>
        <taxon>Strongyloidea</taxon>
        <taxon>Metastrongylidae</taxon>
        <taxon>Dictyocaulus</taxon>
    </lineage>
</organism>
<evidence type="ECO:0000313" key="3">
    <source>
        <dbReference type="Proteomes" id="UP000053766"/>
    </source>
</evidence>
<dbReference type="PANTHER" id="PTHR31430">
    <property type="entry name" value="PROTEIN CBG22332-RELATED"/>
    <property type="match status" value="1"/>
</dbReference>
<dbReference type="AlphaFoldDB" id="A0A0D8XUD7"/>
<protein>
    <submittedName>
        <fullName evidence="2">Uncharacterized protein</fullName>
    </submittedName>
</protein>
<accession>A0A0D8XUD7</accession>
<dbReference type="OrthoDB" id="5841393at2759"/>